<keyword evidence="2" id="KW-1003">Cell membrane</keyword>
<dbReference type="OrthoDB" id="3298527at2"/>
<feature type="compositionally biased region" description="Basic and acidic residues" evidence="6">
    <location>
        <begin position="85"/>
        <end position="104"/>
    </location>
</feature>
<feature type="domain" description="Cardiolipin synthase N-terminal" evidence="8">
    <location>
        <begin position="14"/>
        <end position="58"/>
    </location>
</feature>
<keyword evidence="4 7" id="KW-1133">Transmembrane helix</keyword>
<evidence type="ECO:0000313" key="9">
    <source>
        <dbReference type="EMBL" id="RZT62728.1"/>
    </source>
</evidence>
<evidence type="ECO:0000259" key="8">
    <source>
        <dbReference type="Pfam" id="PF13396"/>
    </source>
</evidence>
<feature type="transmembrane region" description="Helical" evidence="7">
    <location>
        <begin position="39"/>
        <end position="57"/>
    </location>
</feature>
<keyword evidence="3 7" id="KW-0812">Transmembrane</keyword>
<name>A0A4Q7TSN3_9MICO</name>
<protein>
    <submittedName>
        <fullName evidence="9">Phospholipase D-like protein</fullName>
    </submittedName>
</protein>
<evidence type="ECO:0000256" key="2">
    <source>
        <dbReference type="ARBA" id="ARBA00022475"/>
    </source>
</evidence>
<dbReference type="Proteomes" id="UP000291832">
    <property type="component" value="Unassembled WGS sequence"/>
</dbReference>
<organism evidence="9 10">
    <name type="scientific">Leucobacter luti</name>
    <dbReference type="NCBI Taxonomy" id="340320"/>
    <lineage>
        <taxon>Bacteria</taxon>
        <taxon>Bacillati</taxon>
        <taxon>Actinomycetota</taxon>
        <taxon>Actinomycetes</taxon>
        <taxon>Micrococcales</taxon>
        <taxon>Microbacteriaceae</taxon>
        <taxon>Leucobacter</taxon>
    </lineage>
</organism>
<accession>A0A4Q7TSN3</accession>
<feature type="compositionally biased region" description="Basic and acidic residues" evidence="6">
    <location>
        <begin position="145"/>
        <end position="161"/>
    </location>
</feature>
<dbReference type="RefSeq" id="WP_130454605.1">
    <property type="nucleotide sequence ID" value="NZ_QYAG01000002.1"/>
</dbReference>
<evidence type="ECO:0000256" key="1">
    <source>
        <dbReference type="ARBA" id="ARBA00004651"/>
    </source>
</evidence>
<evidence type="ECO:0000256" key="4">
    <source>
        <dbReference type="ARBA" id="ARBA00022989"/>
    </source>
</evidence>
<comment type="caution">
    <text evidence="9">The sequence shown here is derived from an EMBL/GenBank/DDBJ whole genome shotgun (WGS) entry which is preliminary data.</text>
</comment>
<comment type="subcellular location">
    <subcellularLocation>
        <location evidence="1">Cell membrane</location>
        <topology evidence="1">Multi-pass membrane protein</topology>
    </subcellularLocation>
</comment>
<proteinExistence type="predicted"/>
<dbReference type="InterPro" id="IPR027379">
    <property type="entry name" value="CLS_N"/>
</dbReference>
<evidence type="ECO:0000256" key="5">
    <source>
        <dbReference type="ARBA" id="ARBA00023136"/>
    </source>
</evidence>
<sequence>MVRFVIIGIVIAVAFTLYALVDAAMTDGSRARGVSKPVWVLLVVVLPVIGGVLWFLIGKGQARPAGSARPAAPDDDPRFTGTRMSDTDLDAHMRDLEARLRELDSETFPGEEPRASAAPEPAAETPPAPAPKPKPRDGGVSGDEGDAREGGARADGDAAQP</sequence>
<evidence type="ECO:0000256" key="7">
    <source>
        <dbReference type="SAM" id="Phobius"/>
    </source>
</evidence>
<evidence type="ECO:0000256" key="6">
    <source>
        <dbReference type="SAM" id="MobiDB-lite"/>
    </source>
</evidence>
<dbReference type="Pfam" id="PF13396">
    <property type="entry name" value="PLDc_N"/>
    <property type="match status" value="1"/>
</dbReference>
<dbReference type="EMBL" id="SHKI01000006">
    <property type="protein sequence ID" value="RZT62728.1"/>
    <property type="molecule type" value="Genomic_DNA"/>
</dbReference>
<dbReference type="AlphaFoldDB" id="A0A4Q7TSN3"/>
<feature type="compositionally biased region" description="Low complexity" evidence="6">
    <location>
        <begin position="62"/>
        <end position="71"/>
    </location>
</feature>
<keyword evidence="5 7" id="KW-0472">Membrane</keyword>
<evidence type="ECO:0000256" key="3">
    <source>
        <dbReference type="ARBA" id="ARBA00022692"/>
    </source>
</evidence>
<dbReference type="GO" id="GO:0005886">
    <property type="term" value="C:plasma membrane"/>
    <property type="evidence" value="ECO:0007669"/>
    <property type="project" value="UniProtKB-SubCell"/>
</dbReference>
<feature type="region of interest" description="Disordered" evidence="6">
    <location>
        <begin position="62"/>
        <end position="161"/>
    </location>
</feature>
<evidence type="ECO:0000313" key="10">
    <source>
        <dbReference type="Proteomes" id="UP000291832"/>
    </source>
</evidence>
<reference evidence="9 10" key="1">
    <citation type="journal article" date="2015" name="Stand. Genomic Sci.">
        <title>Genomic Encyclopedia of Bacterial and Archaeal Type Strains, Phase III: the genomes of soil and plant-associated and newly described type strains.</title>
        <authorList>
            <person name="Whitman W.B."/>
            <person name="Woyke T."/>
            <person name="Klenk H.P."/>
            <person name="Zhou Y."/>
            <person name="Lilburn T.G."/>
            <person name="Beck B.J."/>
            <person name="De Vos P."/>
            <person name="Vandamme P."/>
            <person name="Eisen J.A."/>
            <person name="Garrity G."/>
            <person name="Hugenholtz P."/>
            <person name="Kyrpides N.C."/>
        </authorList>
    </citation>
    <scope>NUCLEOTIDE SEQUENCE [LARGE SCALE GENOMIC DNA]</scope>
    <source>
        <strain evidence="9 10">RF6</strain>
    </source>
</reference>
<keyword evidence="10" id="KW-1185">Reference proteome</keyword>
<gene>
    <name evidence="9" type="ORF">EV139_2429</name>
</gene>